<feature type="domain" description="Ribosome maturation factor RimM PRC barrel" evidence="7">
    <location>
        <begin position="95"/>
        <end position="161"/>
    </location>
</feature>
<dbReference type="HAMAP" id="MF_00014">
    <property type="entry name" value="Ribosome_mat_RimM"/>
    <property type="match status" value="1"/>
</dbReference>
<protein>
    <recommendedName>
        <fullName evidence="5">Ribosome maturation factor RimM</fullName>
    </recommendedName>
</protein>
<comment type="function">
    <text evidence="5">An accessory protein needed during the final step in the assembly of 30S ribosomal subunit, possibly for assembly of the head region. Essential for efficient processing of 16S rRNA. May be needed both before and after RbfA during the maturation of 16S rRNA. It has affinity for free ribosomal 30S subunits but not for 70S ribosomes.</text>
</comment>
<dbReference type="GeneID" id="77461671"/>
<accession>A0A380LIZ2</accession>
<dbReference type="GO" id="GO:0005840">
    <property type="term" value="C:ribosome"/>
    <property type="evidence" value="ECO:0007669"/>
    <property type="project" value="InterPro"/>
</dbReference>
<dbReference type="Gene3D" id="2.30.30.240">
    <property type="entry name" value="PRC-barrel domain"/>
    <property type="match status" value="1"/>
</dbReference>
<evidence type="ECO:0000256" key="2">
    <source>
        <dbReference type="ARBA" id="ARBA00022517"/>
    </source>
</evidence>
<evidence type="ECO:0000256" key="4">
    <source>
        <dbReference type="ARBA" id="ARBA00023186"/>
    </source>
</evidence>
<gene>
    <name evidence="5 8" type="primary">rimM</name>
    <name evidence="8" type="ORF">NCTC11087_00693</name>
</gene>
<dbReference type="Pfam" id="PF01782">
    <property type="entry name" value="RimM"/>
    <property type="match status" value="1"/>
</dbReference>
<proteinExistence type="inferred from homology"/>
<dbReference type="InterPro" id="IPR011961">
    <property type="entry name" value="RimM"/>
</dbReference>
<evidence type="ECO:0000259" key="7">
    <source>
        <dbReference type="Pfam" id="PF24986"/>
    </source>
</evidence>
<dbReference type="GO" id="GO:0005737">
    <property type="term" value="C:cytoplasm"/>
    <property type="evidence" value="ECO:0007669"/>
    <property type="project" value="UniProtKB-SubCell"/>
</dbReference>
<keyword evidence="4 5" id="KW-0143">Chaperone</keyword>
<dbReference type="GO" id="GO:0006364">
    <property type="term" value="P:rRNA processing"/>
    <property type="evidence" value="ECO:0007669"/>
    <property type="project" value="UniProtKB-UniRule"/>
</dbReference>
<evidence type="ECO:0000256" key="1">
    <source>
        <dbReference type="ARBA" id="ARBA00022490"/>
    </source>
</evidence>
<evidence type="ECO:0000259" key="6">
    <source>
        <dbReference type="Pfam" id="PF01782"/>
    </source>
</evidence>
<comment type="subunit">
    <text evidence="5">Binds ribosomal protein uS19.</text>
</comment>
<dbReference type="PANTHER" id="PTHR33692:SF1">
    <property type="entry name" value="RIBOSOME MATURATION FACTOR RIMM"/>
    <property type="match status" value="1"/>
</dbReference>
<sequence length="162" mass="18582">MIKVGRIINTHGLKGECKIYLVTDDVKDRFAKGRILHLSDGRKLTVSSFRMQKGFGYAKFEEIKDINDAEKLKTLDLLIPKEDLPPLEKGTYYYHELMDCTVYDDKGNECGIVSDILETGKHIVLRISKNQNSFLLPFVPAFILEVDPKTKKIIFKDMEGLR</sequence>
<evidence type="ECO:0000313" key="8">
    <source>
        <dbReference type="EMBL" id="SUO03819.1"/>
    </source>
</evidence>
<dbReference type="EMBL" id="UHFX01000003">
    <property type="protein sequence ID" value="SUO03819.1"/>
    <property type="molecule type" value="Genomic_DNA"/>
</dbReference>
<dbReference type="OrthoDB" id="9810331at2"/>
<dbReference type="InterPro" id="IPR009000">
    <property type="entry name" value="Transl_B-barrel_sf"/>
</dbReference>
<reference evidence="8 9" key="1">
    <citation type="submission" date="2018-06" db="EMBL/GenBank/DDBJ databases">
        <authorList>
            <consortium name="Pathogen Informatics"/>
            <person name="Doyle S."/>
        </authorList>
    </citation>
    <scope>NUCLEOTIDE SEQUENCE [LARGE SCALE GENOMIC DNA]</scope>
    <source>
        <strain evidence="8 9">NCTC11087</strain>
    </source>
</reference>
<comment type="similarity">
    <text evidence="5">Belongs to the RimM family.</text>
</comment>
<evidence type="ECO:0000256" key="5">
    <source>
        <dbReference type="HAMAP-Rule" id="MF_00014"/>
    </source>
</evidence>
<dbReference type="NCBIfam" id="TIGR02273">
    <property type="entry name" value="16S_RimM"/>
    <property type="match status" value="1"/>
</dbReference>
<dbReference type="InterPro" id="IPR002676">
    <property type="entry name" value="RimM_N"/>
</dbReference>
<organism evidence="8 9">
    <name type="scientific">Faecalicoccus pleomorphus</name>
    <dbReference type="NCBI Taxonomy" id="1323"/>
    <lineage>
        <taxon>Bacteria</taxon>
        <taxon>Bacillati</taxon>
        <taxon>Bacillota</taxon>
        <taxon>Erysipelotrichia</taxon>
        <taxon>Erysipelotrichales</taxon>
        <taxon>Erysipelotrichaceae</taxon>
        <taxon>Faecalicoccus</taxon>
    </lineage>
</organism>
<dbReference type="GO" id="GO:0042274">
    <property type="term" value="P:ribosomal small subunit biogenesis"/>
    <property type="evidence" value="ECO:0007669"/>
    <property type="project" value="UniProtKB-UniRule"/>
</dbReference>
<comment type="domain">
    <text evidence="5">The PRC barrel domain binds ribosomal protein uS19.</text>
</comment>
<evidence type="ECO:0000313" key="9">
    <source>
        <dbReference type="Proteomes" id="UP000255523"/>
    </source>
</evidence>
<evidence type="ECO:0000256" key="3">
    <source>
        <dbReference type="ARBA" id="ARBA00022552"/>
    </source>
</evidence>
<dbReference type="InterPro" id="IPR036976">
    <property type="entry name" value="RimM_N_sf"/>
</dbReference>
<name>A0A380LIZ2_9FIRM</name>
<dbReference type="InterPro" id="IPR056792">
    <property type="entry name" value="PRC_RimM"/>
</dbReference>
<keyword evidence="9" id="KW-1185">Reference proteome</keyword>
<keyword evidence="2 5" id="KW-0690">Ribosome biogenesis</keyword>
<comment type="subcellular location">
    <subcellularLocation>
        <location evidence="5">Cytoplasm</location>
    </subcellularLocation>
</comment>
<dbReference type="AlphaFoldDB" id="A0A380LIZ2"/>
<dbReference type="GO" id="GO:0043022">
    <property type="term" value="F:ribosome binding"/>
    <property type="evidence" value="ECO:0007669"/>
    <property type="project" value="InterPro"/>
</dbReference>
<dbReference type="Pfam" id="PF24986">
    <property type="entry name" value="PRC_RimM"/>
    <property type="match status" value="1"/>
</dbReference>
<dbReference type="PANTHER" id="PTHR33692">
    <property type="entry name" value="RIBOSOME MATURATION FACTOR RIMM"/>
    <property type="match status" value="1"/>
</dbReference>
<dbReference type="InterPro" id="IPR011033">
    <property type="entry name" value="PRC_barrel-like_sf"/>
</dbReference>
<dbReference type="RefSeq" id="WP_022789193.1">
    <property type="nucleotide sequence ID" value="NZ_UHFX01000003.1"/>
</dbReference>
<feature type="domain" description="RimM N-terminal" evidence="6">
    <location>
        <begin position="4"/>
        <end position="83"/>
    </location>
</feature>
<dbReference type="SUPFAM" id="SSF50346">
    <property type="entry name" value="PRC-barrel domain"/>
    <property type="match status" value="1"/>
</dbReference>
<dbReference type="Gene3D" id="2.40.30.60">
    <property type="entry name" value="RimM"/>
    <property type="match status" value="1"/>
</dbReference>
<dbReference type="SUPFAM" id="SSF50447">
    <property type="entry name" value="Translation proteins"/>
    <property type="match status" value="1"/>
</dbReference>
<keyword evidence="1 5" id="KW-0963">Cytoplasm</keyword>
<dbReference type="Proteomes" id="UP000255523">
    <property type="component" value="Unassembled WGS sequence"/>
</dbReference>
<keyword evidence="3 5" id="KW-0698">rRNA processing</keyword>